<reference evidence="5 6" key="1">
    <citation type="submission" date="2016-08" db="EMBL/GenBank/DDBJ databases">
        <authorList>
            <consortium name="Lentinula edodes genome sequencing consortium"/>
            <person name="Sakamoto Y."/>
            <person name="Nakade K."/>
            <person name="Sato S."/>
            <person name="Yoshida Y."/>
            <person name="Miyazaki K."/>
            <person name="Natsume S."/>
            <person name="Konno N."/>
        </authorList>
    </citation>
    <scope>NUCLEOTIDE SEQUENCE [LARGE SCALE GENOMIC DNA]</scope>
    <source>
        <strain evidence="5 6">NBRC 111202</strain>
    </source>
</reference>
<keyword evidence="5" id="KW-0695">RNA-directed DNA polymerase</keyword>
<keyword evidence="3" id="KW-0812">Transmembrane</keyword>
<evidence type="ECO:0000256" key="1">
    <source>
        <dbReference type="ARBA" id="ARBA00004123"/>
    </source>
</evidence>
<reference evidence="5 6" key="2">
    <citation type="submission" date="2017-02" db="EMBL/GenBank/DDBJ databases">
        <title>A genome survey and senescence transcriptome analysis in Lentinula edodes.</title>
        <authorList>
            <person name="Sakamoto Y."/>
            <person name="Nakade K."/>
            <person name="Sato S."/>
            <person name="Yoshida Y."/>
            <person name="Miyazaki K."/>
            <person name="Natsume S."/>
            <person name="Konno N."/>
        </authorList>
    </citation>
    <scope>NUCLEOTIDE SEQUENCE [LARGE SCALE GENOMIC DNA]</scope>
    <source>
        <strain evidence="5 6">NBRC 111202</strain>
    </source>
</reference>
<keyword evidence="3" id="KW-1133">Transmembrane helix</keyword>
<accession>A0A1Q3ERQ1</accession>
<evidence type="ECO:0000256" key="3">
    <source>
        <dbReference type="SAM" id="Phobius"/>
    </source>
</evidence>
<gene>
    <name evidence="5" type="ORF">LENED_011987</name>
</gene>
<dbReference type="InterPro" id="IPR023779">
    <property type="entry name" value="Chromodomain_CS"/>
</dbReference>
<keyword evidence="3" id="KW-0472">Membrane</keyword>
<comment type="caution">
    <text evidence="5">The sequence shown here is derived from an EMBL/GenBank/DDBJ whole genome shotgun (WGS) entry which is preliminary data.</text>
</comment>
<keyword evidence="5" id="KW-0808">Transferase</keyword>
<dbReference type="AlphaFoldDB" id="A0A1Q3ERQ1"/>
<dbReference type="GO" id="GO:0006338">
    <property type="term" value="P:chromatin remodeling"/>
    <property type="evidence" value="ECO:0007669"/>
    <property type="project" value="UniProtKB-ARBA"/>
</dbReference>
<evidence type="ECO:0000313" key="6">
    <source>
        <dbReference type="Proteomes" id="UP000188533"/>
    </source>
</evidence>
<evidence type="ECO:0000313" key="5">
    <source>
        <dbReference type="EMBL" id="GAW09794.1"/>
    </source>
</evidence>
<keyword evidence="6" id="KW-1185">Reference proteome</keyword>
<feature type="transmembrane region" description="Helical" evidence="3">
    <location>
        <begin position="80"/>
        <end position="102"/>
    </location>
</feature>
<dbReference type="Gene3D" id="2.40.50.40">
    <property type="match status" value="1"/>
</dbReference>
<dbReference type="InterPro" id="IPR000953">
    <property type="entry name" value="Chromo/chromo_shadow_dom"/>
</dbReference>
<sequence>MAISTVLAATLSATRHSSFPYNIAASVVLVILYFLDRHDFVKFHSILQFLDLRPSLSRSLPPKIPSVIENAIGTLNNKTFFFFILFFIVFARSKAPLSFPFLRRGPVVTCTGLEWEVDCILDERKVGRGRRYLVRWKGFGPESDSWEPGRSLQDCVALDRWEGIAGA</sequence>
<comment type="subcellular location">
    <subcellularLocation>
        <location evidence="1">Nucleus</location>
    </subcellularLocation>
</comment>
<evidence type="ECO:0000256" key="2">
    <source>
        <dbReference type="ARBA" id="ARBA00023242"/>
    </source>
</evidence>
<dbReference type="GO" id="GO:0003964">
    <property type="term" value="F:RNA-directed DNA polymerase activity"/>
    <property type="evidence" value="ECO:0007669"/>
    <property type="project" value="UniProtKB-KW"/>
</dbReference>
<feature type="transmembrane region" description="Helical" evidence="3">
    <location>
        <begin position="19"/>
        <end position="35"/>
    </location>
</feature>
<proteinExistence type="predicted"/>
<keyword evidence="2" id="KW-0539">Nucleus</keyword>
<name>A0A1Q3ERQ1_LENED</name>
<protein>
    <submittedName>
        <fullName evidence="5">Reverse transcriptase-RNase H-integrase</fullName>
    </submittedName>
</protein>
<feature type="domain" description="Chromo" evidence="4">
    <location>
        <begin position="115"/>
        <end position="155"/>
    </location>
</feature>
<dbReference type="InterPro" id="IPR016197">
    <property type="entry name" value="Chromo-like_dom_sf"/>
</dbReference>
<keyword evidence="5" id="KW-0548">Nucleotidyltransferase</keyword>
<dbReference type="GO" id="GO:0005634">
    <property type="term" value="C:nucleus"/>
    <property type="evidence" value="ECO:0007669"/>
    <property type="project" value="UniProtKB-SubCell"/>
</dbReference>
<organism evidence="5 6">
    <name type="scientific">Lentinula edodes</name>
    <name type="common">Shiitake mushroom</name>
    <name type="synonym">Lentinus edodes</name>
    <dbReference type="NCBI Taxonomy" id="5353"/>
    <lineage>
        <taxon>Eukaryota</taxon>
        <taxon>Fungi</taxon>
        <taxon>Dikarya</taxon>
        <taxon>Basidiomycota</taxon>
        <taxon>Agaricomycotina</taxon>
        <taxon>Agaricomycetes</taxon>
        <taxon>Agaricomycetidae</taxon>
        <taxon>Agaricales</taxon>
        <taxon>Marasmiineae</taxon>
        <taxon>Omphalotaceae</taxon>
        <taxon>Lentinula</taxon>
    </lineage>
</organism>
<dbReference type="SMART" id="SM00298">
    <property type="entry name" value="CHROMO"/>
    <property type="match status" value="1"/>
</dbReference>
<dbReference type="PROSITE" id="PS50013">
    <property type="entry name" value="CHROMO_2"/>
    <property type="match status" value="1"/>
</dbReference>
<dbReference type="Proteomes" id="UP000188533">
    <property type="component" value="Unassembled WGS sequence"/>
</dbReference>
<dbReference type="InterPro" id="IPR023780">
    <property type="entry name" value="Chromo_domain"/>
</dbReference>
<evidence type="ECO:0000259" key="4">
    <source>
        <dbReference type="PROSITE" id="PS50013"/>
    </source>
</evidence>
<dbReference type="STRING" id="5353.A0A1Q3ERQ1"/>
<dbReference type="Pfam" id="PF00385">
    <property type="entry name" value="Chromo"/>
    <property type="match status" value="1"/>
</dbReference>
<dbReference type="EMBL" id="BDGU01001285">
    <property type="protein sequence ID" value="GAW09794.1"/>
    <property type="molecule type" value="Genomic_DNA"/>
</dbReference>
<dbReference type="PROSITE" id="PS00598">
    <property type="entry name" value="CHROMO_1"/>
    <property type="match status" value="1"/>
</dbReference>
<dbReference type="SUPFAM" id="SSF54160">
    <property type="entry name" value="Chromo domain-like"/>
    <property type="match status" value="1"/>
</dbReference>